<dbReference type="AlphaFoldDB" id="A0A3R7KKL5"/>
<evidence type="ECO:0000259" key="3">
    <source>
        <dbReference type="Pfam" id="PF04967"/>
    </source>
</evidence>
<evidence type="ECO:0000259" key="4">
    <source>
        <dbReference type="Pfam" id="PF15915"/>
    </source>
</evidence>
<dbReference type="Proteomes" id="UP000283805">
    <property type="component" value="Unassembled WGS sequence"/>
</dbReference>
<evidence type="ECO:0000256" key="1">
    <source>
        <dbReference type="ARBA" id="ARBA00023015"/>
    </source>
</evidence>
<dbReference type="RefSeq" id="WP_120244226.1">
    <property type="nucleotide sequence ID" value="NZ_RAPO01000002.1"/>
</dbReference>
<protein>
    <recommendedName>
        <fullName evidence="7">DNA binding protein</fullName>
    </recommendedName>
</protein>
<dbReference type="PANTHER" id="PTHR34236">
    <property type="entry name" value="DIMETHYL SULFOXIDE REDUCTASE TRANSCRIPTIONAL ACTIVATOR"/>
    <property type="match status" value="1"/>
</dbReference>
<sequence>MLIATFRLELEAVALEQAFDAVPEMTVEAERIAAHSTQWTMPCLWIAADDFDAVDTALENDPSVDEIVGGDEFGEEKYYHIDWNEETYERISAYIDKEGSLLQADATDDGWELEIRFVGRDQFDEFRTMLHERGYAFELLNLYQPGAPRQTEGEVTSAQRNALVTAAELGYYKVPREISTRELADELDISHQTVSELLHRGTENLITSHLTTTAADA</sequence>
<dbReference type="PANTHER" id="PTHR34236:SF1">
    <property type="entry name" value="DIMETHYL SULFOXIDE REDUCTASE TRANSCRIPTIONAL ACTIVATOR"/>
    <property type="match status" value="1"/>
</dbReference>
<keyword evidence="1" id="KW-0805">Transcription regulation</keyword>
<proteinExistence type="predicted"/>
<comment type="caution">
    <text evidence="5">The sequence shown here is derived from an EMBL/GenBank/DDBJ whole genome shotgun (WGS) entry which is preliminary data.</text>
</comment>
<dbReference type="OrthoDB" id="156233at2157"/>
<evidence type="ECO:0000313" key="5">
    <source>
        <dbReference type="EMBL" id="RKD94893.1"/>
    </source>
</evidence>
<evidence type="ECO:0008006" key="7">
    <source>
        <dbReference type="Google" id="ProtNLM"/>
    </source>
</evidence>
<dbReference type="InterPro" id="IPR007050">
    <property type="entry name" value="HTH_bacterioopsin"/>
</dbReference>
<reference evidence="5 6" key="1">
    <citation type="submission" date="2018-09" db="EMBL/GenBank/DDBJ databases">
        <title>Genomic Encyclopedia of Archaeal and Bacterial Type Strains, Phase II (KMG-II): from individual species to whole genera.</title>
        <authorList>
            <person name="Goeker M."/>
        </authorList>
    </citation>
    <scope>NUCLEOTIDE SEQUENCE [LARGE SCALE GENOMIC DNA]</scope>
    <source>
        <strain evidence="5 6">DSM 13151</strain>
    </source>
</reference>
<organism evidence="5 6">
    <name type="scientific">Halopiger aswanensis</name>
    <dbReference type="NCBI Taxonomy" id="148449"/>
    <lineage>
        <taxon>Archaea</taxon>
        <taxon>Methanobacteriati</taxon>
        <taxon>Methanobacteriota</taxon>
        <taxon>Stenosarchaea group</taxon>
        <taxon>Halobacteria</taxon>
        <taxon>Halobacteriales</taxon>
        <taxon>Natrialbaceae</taxon>
        <taxon>Halopiger</taxon>
    </lineage>
</organism>
<evidence type="ECO:0000313" key="6">
    <source>
        <dbReference type="Proteomes" id="UP000283805"/>
    </source>
</evidence>
<dbReference type="Pfam" id="PF04967">
    <property type="entry name" value="HTH_10"/>
    <property type="match status" value="1"/>
</dbReference>
<accession>A0A3R7KKL5</accession>
<evidence type="ECO:0000256" key="2">
    <source>
        <dbReference type="ARBA" id="ARBA00023163"/>
    </source>
</evidence>
<keyword evidence="2" id="KW-0804">Transcription</keyword>
<dbReference type="EMBL" id="RAPO01000002">
    <property type="protein sequence ID" value="RKD94893.1"/>
    <property type="molecule type" value="Genomic_DNA"/>
</dbReference>
<name>A0A3R7KKL5_9EURY</name>
<keyword evidence="6" id="KW-1185">Reference proteome</keyword>
<dbReference type="Pfam" id="PF15915">
    <property type="entry name" value="BAT"/>
    <property type="match status" value="1"/>
</dbReference>
<feature type="domain" description="HTH bat-type" evidence="3">
    <location>
        <begin position="156"/>
        <end position="207"/>
    </location>
</feature>
<dbReference type="InterPro" id="IPR031803">
    <property type="entry name" value="BAT_GAF/HTH-assoc"/>
</dbReference>
<feature type="domain" description="Bacterioopsin transcriptional activator GAF and HTH associated" evidence="4">
    <location>
        <begin position="7"/>
        <end position="155"/>
    </location>
</feature>
<gene>
    <name evidence="5" type="ORF">ATJ93_1736</name>
</gene>